<evidence type="ECO:0000313" key="4">
    <source>
        <dbReference type="Proteomes" id="UP001054889"/>
    </source>
</evidence>
<name>A0AAV5BRJ3_ELECO</name>
<keyword evidence="4" id="KW-1185">Reference proteome</keyword>
<dbReference type="InterPro" id="IPR032675">
    <property type="entry name" value="LRR_dom_sf"/>
</dbReference>
<evidence type="ECO:0000259" key="1">
    <source>
        <dbReference type="Pfam" id="PF00646"/>
    </source>
</evidence>
<protein>
    <recommendedName>
        <fullName evidence="5">F-box domain-containing protein</fullName>
    </recommendedName>
</protein>
<dbReference type="Proteomes" id="UP001054889">
    <property type="component" value="Unassembled WGS sequence"/>
</dbReference>
<reference evidence="3" key="1">
    <citation type="journal article" date="2018" name="DNA Res.">
        <title>Multiple hybrid de novo genome assembly of finger millet, an orphan allotetraploid crop.</title>
        <authorList>
            <person name="Hatakeyama M."/>
            <person name="Aluri S."/>
            <person name="Balachadran M.T."/>
            <person name="Sivarajan S.R."/>
            <person name="Patrignani A."/>
            <person name="Gruter S."/>
            <person name="Poveda L."/>
            <person name="Shimizu-Inatsugi R."/>
            <person name="Baeten J."/>
            <person name="Francoijs K.J."/>
            <person name="Nataraja K.N."/>
            <person name="Reddy Y.A.N."/>
            <person name="Phadnis S."/>
            <person name="Ravikumar R.L."/>
            <person name="Schlapbach R."/>
            <person name="Sreeman S.M."/>
            <person name="Shimizu K.K."/>
        </authorList>
    </citation>
    <scope>NUCLEOTIDE SEQUENCE</scope>
</reference>
<dbReference type="SUPFAM" id="SSF81383">
    <property type="entry name" value="F-box domain"/>
    <property type="match status" value="1"/>
</dbReference>
<dbReference type="PANTHER" id="PTHR32141:SF181">
    <property type="entry name" value="F-BOX DOMAIN-CONTAINING PROTEIN"/>
    <property type="match status" value="1"/>
</dbReference>
<dbReference type="Pfam" id="PF24758">
    <property type="entry name" value="LRR_At5g56370"/>
    <property type="match status" value="1"/>
</dbReference>
<evidence type="ECO:0000259" key="2">
    <source>
        <dbReference type="Pfam" id="PF24758"/>
    </source>
</evidence>
<comment type="caution">
    <text evidence="3">The sequence shown here is derived from an EMBL/GenBank/DDBJ whole genome shotgun (WGS) entry which is preliminary data.</text>
</comment>
<feature type="domain" description="F-box" evidence="1">
    <location>
        <begin position="28"/>
        <end position="67"/>
    </location>
</feature>
<dbReference type="SUPFAM" id="SSF52047">
    <property type="entry name" value="RNI-like"/>
    <property type="match status" value="1"/>
</dbReference>
<dbReference type="InterPro" id="IPR055411">
    <property type="entry name" value="LRR_FXL15/At3g58940/PEG3-like"/>
</dbReference>
<sequence>MPDTPVSAAAPLATALAARAPADGVDRISDLPDEILKDIVSRLPAKFAVRTGALASGWRGIWRSVPLVLTDSDVFPDPISTPNLVVDAASVLAAHPGPIRCFYLTSVTWSFVPSHEAEIARWLRLLAAKGIQELVLNNRPWPYELPLPAALFSCTTLTRLHVGIWKFPDTTALPPTAGFPHLRELVLSVLMQDEDLAFMLDRSPALEFLTIIASQSALRLRLVSRSLRFLQLATCGLSEIDVADAPRLERLFLLRNLCRKDVSRIRIRNAPNLHMLGYWQPDHAELEITDNIIQVQQISSLCILC</sequence>
<dbReference type="InterPro" id="IPR001810">
    <property type="entry name" value="F-box_dom"/>
</dbReference>
<accession>A0AAV5BRJ3</accession>
<dbReference type="Pfam" id="PF00646">
    <property type="entry name" value="F-box"/>
    <property type="match status" value="1"/>
</dbReference>
<reference evidence="3" key="2">
    <citation type="submission" date="2021-12" db="EMBL/GenBank/DDBJ databases">
        <title>Resequencing data analysis of finger millet.</title>
        <authorList>
            <person name="Hatakeyama M."/>
            <person name="Aluri S."/>
            <person name="Balachadran M.T."/>
            <person name="Sivarajan S.R."/>
            <person name="Poveda L."/>
            <person name="Shimizu-Inatsugi R."/>
            <person name="Schlapbach R."/>
            <person name="Sreeman S.M."/>
            <person name="Shimizu K.K."/>
        </authorList>
    </citation>
    <scope>NUCLEOTIDE SEQUENCE</scope>
</reference>
<dbReference type="InterPro" id="IPR055302">
    <property type="entry name" value="F-box_dom-containing"/>
</dbReference>
<dbReference type="AlphaFoldDB" id="A0AAV5BRJ3"/>
<dbReference type="PANTHER" id="PTHR32141">
    <property type="match status" value="1"/>
</dbReference>
<organism evidence="3 4">
    <name type="scientific">Eleusine coracana subsp. coracana</name>
    <dbReference type="NCBI Taxonomy" id="191504"/>
    <lineage>
        <taxon>Eukaryota</taxon>
        <taxon>Viridiplantae</taxon>
        <taxon>Streptophyta</taxon>
        <taxon>Embryophyta</taxon>
        <taxon>Tracheophyta</taxon>
        <taxon>Spermatophyta</taxon>
        <taxon>Magnoliopsida</taxon>
        <taxon>Liliopsida</taxon>
        <taxon>Poales</taxon>
        <taxon>Poaceae</taxon>
        <taxon>PACMAD clade</taxon>
        <taxon>Chloridoideae</taxon>
        <taxon>Cynodonteae</taxon>
        <taxon>Eleusininae</taxon>
        <taxon>Eleusine</taxon>
    </lineage>
</organism>
<proteinExistence type="predicted"/>
<evidence type="ECO:0008006" key="5">
    <source>
        <dbReference type="Google" id="ProtNLM"/>
    </source>
</evidence>
<feature type="domain" description="F-box/LRR-repeat protein 15/At3g58940/PEG3-like LRR" evidence="2">
    <location>
        <begin position="120"/>
        <end position="300"/>
    </location>
</feature>
<dbReference type="Gene3D" id="3.80.10.10">
    <property type="entry name" value="Ribonuclease Inhibitor"/>
    <property type="match status" value="1"/>
</dbReference>
<dbReference type="EMBL" id="BQKI01000002">
    <property type="protein sequence ID" value="GJM87864.1"/>
    <property type="molecule type" value="Genomic_DNA"/>
</dbReference>
<dbReference type="InterPro" id="IPR036047">
    <property type="entry name" value="F-box-like_dom_sf"/>
</dbReference>
<gene>
    <name evidence="3" type="primary">ga03860</name>
    <name evidence="3" type="ORF">PR202_ga03860</name>
</gene>
<evidence type="ECO:0000313" key="3">
    <source>
        <dbReference type="EMBL" id="GJM87864.1"/>
    </source>
</evidence>